<dbReference type="SUPFAM" id="SSF56784">
    <property type="entry name" value="HAD-like"/>
    <property type="match status" value="1"/>
</dbReference>
<dbReference type="AlphaFoldDB" id="A0A1E2V674"/>
<dbReference type="InterPro" id="IPR036412">
    <property type="entry name" value="HAD-like_sf"/>
</dbReference>
<gene>
    <name evidence="1" type="ORF">BFW38_02065</name>
</gene>
<dbReference type="RefSeq" id="WP_068996895.1">
    <property type="nucleotide sequence ID" value="NZ_MDTQ01000001.1"/>
</dbReference>
<dbReference type="GO" id="GO:0005829">
    <property type="term" value="C:cytosol"/>
    <property type="evidence" value="ECO:0007669"/>
    <property type="project" value="TreeGrafter"/>
</dbReference>
<dbReference type="InterPro" id="IPR023214">
    <property type="entry name" value="HAD_sf"/>
</dbReference>
<dbReference type="Proteomes" id="UP000094291">
    <property type="component" value="Unassembled WGS sequence"/>
</dbReference>
<dbReference type="EMBL" id="MDTQ01000001">
    <property type="protein sequence ID" value="ODC02510.1"/>
    <property type="molecule type" value="Genomic_DNA"/>
</dbReference>
<dbReference type="STRING" id="197479.BFW38_02065"/>
<dbReference type="InterPro" id="IPR006439">
    <property type="entry name" value="HAD-SF_hydro_IA"/>
</dbReference>
<dbReference type="PANTHER" id="PTHR43434">
    <property type="entry name" value="PHOSPHOGLYCOLATE PHOSPHATASE"/>
    <property type="match status" value="1"/>
</dbReference>
<evidence type="ECO:0000313" key="2">
    <source>
        <dbReference type="Proteomes" id="UP000094291"/>
    </source>
</evidence>
<comment type="caution">
    <text evidence="1">The sequence shown here is derived from an EMBL/GenBank/DDBJ whole genome shotgun (WGS) entry which is preliminary data.</text>
</comment>
<dbReference type="GO" id="GO:0008967">
    <property type="term" value="F:phosphoglycolate phosphatase activity"/>
    <property type="evidence" value="ECO:0007669"/>
    <property type="project" value="TreeGrafter"/>
</dbReference>
<evidence type="ECO:0000313" key="1">
    <source>
        <dbReference type="EMBL" id="ODC02510.1"/>
    </source>
</evidence>
<dbReference type="Pfam" id="PF00702">
    <property type="entry name" value="Hydrolase"/>
    <property type="match status" value="1"/>
</dbReference>
<keyword evidence="2" id="KW-1185">Reference proteome</keyword>
<dbReference type="PANTHER" id="PTHR43434:SF3">
    <property type="entry name" value="GMP_IMP NUCLEOTIDASE YRFG"/>
    <property type="match status" value="1"/>
</dbReference>
<dbReference type="NCBIfam" id="TIGR01509">
    <property type="entry name" value="HAD-SF-IA-v3"/>
    <property type="match status" value="1"/>
</dbReference>
<dbReference type="Gene3D" id="3.40.50.1000">
    <property type="entry name" value="HAD superfamily/HAD-like"/>
    <property type="match status" value="1"/>
</dbReference>
<organism evidence="1 2">
    <name type="scientific">Terasakiispira papahanaumokuakeensis</name>
    <dbReference type="NCBI Taxonomy" id="197479"/>
    <lineage>
        <taxon>Bacteria</taxon>
        <taxon>Pseudomonadati</taxon>
        <taxon>Pseudomonadota</taxon>
        <taxon>Gammaproteobacteria</taxon>
        <taxon>Oceanospirillales</taxon>
        <taxon>Terasakiispira</taxon>
    </lineage>
</organism>
<dbReference type="OrthoDB" id="9773910at2"/>
<dbReference type="NCBIfam" id="NF011564">
    <property type="entry name" value="PRK14988.1"/>
    <property type="match status" value="1"/>
</dbReference>
<dbReference type="InterPro" id="IPR050155">
    <property type="entry name" value="HAD-like_hydrolase_sf"/>
</dbReference>
<dbReference type="SFLD" id="SFLDS00003">
    <property type="entry name" value="Haloacid_Dehalogenase"/>
    <property type="match status" value="1"/>
</dbReference>
<protein>
    <submittedName>
        <fullName evidence="1">Haloacid dehalogenase</fullName>
    </submittedName>
</protein>
<name>A0A1E2V674_9GAMM</name>
<sequence>MIDWHQIDTVLLDMDGTLLDLHFDSHFWLEHLPQRYAQLHRLDQNAARDYIIPRIMAEKGTLNWYSLDYWSDQFGVDILALKREVQHLIGFRSDALNFLQWLKQADPKVILATNADRPGLALKLEATGLTEYLDEIVSSADLGLPKEDPVFWHALNQRSPFKPQRTLLIDDNEQVLNSARHYGIQWLLTIAQPDSRSPERTLTEYPAIDQFYHLTQS</sequence>
<accession>A0A1E2V674</accession>
<proteinExistence type="predicted"/>
<dbReference type="GO" id="GO:0006281">
    <property type="term" value="P:DNA repair"/>
    <property type="evidence" value="ECO:0007669"/>
    <property type="project" value="TreeGrafter"/>
</dbReference>
<dbReference type="SFLD" id="SFLDG01129">
    <property type="entry name" value="C1.5:_HAD__Beta-PGM__Phosphata"/>
    <property type="match status" value="1"/>
</dbReference>
<reference evidence="1 2" key="1">
    <citation type="submission" date="2016-08" db="EMBL/GenBank/DDBJ databases">
        <authorList>
            <person name="Seilhamer J.J."/>
        </authorList>
    </citation>
    <scope>NUCLEOTIDE SEQUENCE [LARGE SCALE GENOMIC DNA]</scope>
    <source>
        <strain evidence="1 2">PH27A</strain>
    </source>
</reference>